<sequence length="189" mass="21725">MVSLLNTTSFSLKMSKQTKVFSYFQCKEVQKRPEQPEHVVNESVVVEPACKRVKPNNDLSTNFHIKGVSFVVNLLHLKELYLEHCINIDDVVATSVLSCDAYLQALETLSLRMCEQFDSEELIAIALSHPSLRIYKIDGCCNLDVLSCVRILNFPRLSLSEFVMTPDLDCHTIEEWNYLENMFDELRLC</sequence>
<dbReference type="Proteomes" id="UP001159427">
    <property type="component" value="Unassembled WGS sequence"/>
</dbReference>
<dbReference type="Gene3D" id="3.80.10.10">
    <property type="entry name" value="Ribonuclease Inhibitor"/>
    <property type="match status" value="1"/>
</dbReference>
<dbReference type="EMBL" id="CALNXI010000239">
    <property type="protein sequence ID" value="CAH3022910.1"/>
    <property type="molecule type" value="Genomic_DNA"/>
</dbReference>
<accession>A0ABN8M4N5</accession>
<comment type="caution">
    <text evidence="1">The sequence shown here is derived from an EMBL/GenBank/DDBJ whole genome shotgun (WGS) entry which is preliminary data.</text>
</comment>
<gene>
    <name evidence="1" type="ORF">PEVE_00017315</name>
</gene>
<dbReference type="SUPFAM" id="SSF52047">
    <property type="entry name" value="RNI-like"/>
    <property type="match status" value="1"/>
</dbReference>
<organism evidence="1 2">
    <name type="scientific">Porites evermanni</name>
    <dbReference type="NCBI Taxonomy" id="104178"/>
    <lineage>
        <taxon>Eukaryota</taxon>
        <taxon>Metazoa</taxon>
        <taxon>Cnidaria</taxon>
        <taxon>Anthozoa</taxon>
        <taxon>Hexacorallia</taxon>
        <taxon>Scleractinia</taxon>
        <taxon>Fungiina</taxon>
        <taxon>Poritidae</taxon>
        <taxon>Porites</taxon>
    </lineage>
</organism>
<name>A0ABN8M4N5_9CNID</name>
<reference evidence="1 2" key="1">
    <citation type="submission" date="2022-05" db="EMBL/GenBank/DDBJ databases">
        <authorList>
            <consortium name="Genoscope - CEA"/>
            <person name="William W."/>
        </authorList>
    </citation>
    <scope>NUCLEOTIDE SEQUENCE [LARGE SCALE GENOMIC DNA]</scope>
</reference>
<keyword evidence="2" id="KW-1185">Reference proteome</keyword>
<dbReference type="InterPro" id="IPR032675">
    <property type="entry name" value="LRR_dom_sf"/>
</dbReference>
<proteinExistence type="predicted"/>
<evidence type="ECO:0000313" key="2">
    <source>
        <dbReference type="Proteomes" id="UP001159427"/>
    </source>
</evidence>
<evidence type="ECO:0000313" key="1">
    <source>
        <dbReference type="EMBL" id="CAH3022910.1"/>
    </source>
</evidence>
<protein>
    <submittedName>
        <fullName evidence="1">Uncharacterized protein</fullName>
    </submittedName>
</protein>